<comment type="caution">
    <text evidence="1">The sequence shown here is derived from an EMBL/GenBank/DDBJ whole genome shotgun (WGS) entry which is preliminary data.</text>
</comment>
<keyword evidence="2" id="KW-1185">Reference proteome</keyword>
<sequence>MINNSFFKNIFLLFSVIFLTSCDKEFNEIGGDLIGENNFDLSKQSYSVLGYTQKTNAVQSNNLEVNPLGIYSDSNFGQTSANFNTQLTLESVITSVGANPFVESVVLTIPYYVDNTQTKLNTDGTRTYVLDSIYGPEKAKMKLSVYESGFFMRDLDPATGFKSPQKYYSNQNADFDGLKLPTLLNDNSADKSQNEEFFFDSKELSVVTTDTVTNAKTTTYSPPSMQLTLNRSFFKTKIIDAINSGKLASNEVFKNYFRGLYFKIEKIPGSAGNMAMLDFTKGKITIKYNEDGTPAAGTTKIPRVKKTIELNLRGNSVSLLTNDFSSSGAAYNALPNTGNTTEGDDKLFLRGGEGAVSILELFNKTDLKGYDANGVLGGPNGISDELDDLRNPADGKKLLVNEANLVFHIDAASMASSKEPQRIYVYDFTNNRPIVDFTLDPSTNAADPKKSKSILDGLIRKDATSKRGTTYKVRITNQIRNLINNKDSTNVKLGVVVTESIAVSNSYSVRNANSFIKQVPKASVMNPLGTIIFGGKSTVPADKRLKLEIYFTKPN</sequence>
<reference evidence="1 2" key="1">
    <citation type="submission" date="2020-08" db="EMBL/GenBank/DDBJ databases">
        <title>Description of novel Flavobacterium F-400 isolate.</title>
        <authorList>
            <person name="Saticioglu I."/>
            <person name="Duman M."/>
            <person name="Altun S."/>
        </authorList>
    </citation>
    <scope>NUCLEOTIDE SEQUENCE [LARGE SCALE GENOMIC DNA]</scope>
    <source>
        <strain evidence="1 2">F-400</strain>
    </source>
</reference>
<protein>
    <submittedName>
        <fullName evidence="1">DUF4270 domain-containing protein</fullName>
    </submittedName>
</protein>
<proteinExistence type="predicted"/>
<dbReference type="Proteomes" id="UP000621670">
    <property type="component" value="Unassembled WGS sequence"/>
</dbReference>
<evidence type="ECO:0000313" key="2">
    <source>
        <dbReference type="Proteomes" id="UP000621670"/>
    </source>
</evidence>
<dbReference type="RefSeq" id="WP_166132494.1">
    <property type="nucleotide sequence ID" value="NZ_JAAOBY010000001.1"/>
</dbReference>
<gene>
    <name evidence="1" type="ORF">H8R26_00170</name>
</gene>
<organism evidence="1 2">
    <name type="scientific">Flavobacterium turcicum</name>
    <dbReference type="NCBI Taxonomy" id="2764718"/>
    <lineage>
        <taxon>Bacteria</taxon>
        <taxon>Pseudomonadati</taxon>
        <taxon>Bacteroidota</taxon>
        <taxon>Flavobacteriia</taxon>
        <taxon>Flavobacteriales</taxon>
        <taxon>Flavobacteriaceae</taxon>
        <taxon>Flavobacterium</taxon>
    </lineage>
</organism>
<accession>A0ABR7JBF3</accession>
<dbReference type="Pfam" id="PF14092">
    <property type="entry name" value="DUF4270"/>
    <property type="match status" value="1"/>
</dbReference>
<dbReference type="EMBL" id="JACRUM010000001">
    <property type="protein sequence ID" value="MBC5861822.1"/>
    <property type="molecule type" value="Genomic_DNA"/>
</dbReference>
<dbReference type="InterPro" id="IPR025366">
    <property type="entry name" value="DUF4270"/>
</dbReference>
<evidence type="ECO:0000313" key="1">
    <source>
        <dbReference type="EMBL" id="MBC5861822.1"/>
    </source>
</evidence>
<name>A0ABR7JBF3_9FLAO</name>